<dbReference type="EMBL" id="WOWK01000107">
    <property type="protein sequence ID" value="KAF0318587.1"/>
    <property type="molecule type" value="Genomic_DNA"/>
</dbReference>
<feature type="compositionally biased region" description="Polar residues" evidence="1">
    <location>
        <begin position="520"/>
        <end position="530"/>
    </location>
</feature>
<dbReference type="PANTHER" id="PTHR42037:SF1">
    <property type="match status" value="1"/>
</dbReference>
<dbReference type="AlphaFoldDB" id="A0A8H3W5I3"/>
<evidence type="ECO:0000313" key="3">
    <source>
        <dbReference type="Proteomes" id="UP000434172"/>
    </source>
</evidence>
<proteinExistence type="predicted"/>
<protein>
    <submittedName>
        <fullName evidence="2">Uncharacterized protein</fullName>
    </submittedName>
</protein>
<sequence length="530" mass="59534">MAQQQTFEVQPMRVDPQRLFYESVVLEYALQQACRRGRQVFNEVQAVENDPLATDVQIFHCFVEKLAQVCDNERGGKMVTAFSVLKGPDGPEFVFGSNERNEDELTEVQEFAESLLTMVGSNPAGLATKPLAKQVLWKILHFNLPRVQEYLGKLVRYLDECIADCVRRGTPAALETLMPELETLKQKAAFPRDIVSGNAQAKFFSDCEKLLRGISVIKGTTIDQAITNYARDGHMAGSDSWRELRHFLGRFLSFRQASNAIVGAKDRFPTLFQDFTVTKISSSQPAPKPIARSRSVTAKSIIRNMITDDDDDREYFLEHATAMQMFNLDDEIQRQISKRTFRPRVHAEILVHEYLLEKGLQHSSQFWNGWKYIGSSKPTCRLCSYYFGAHPDRMTVRKSHLNLYPNWRLPGLPEALGPENPDLKALHLLQQITERVQDDAKRTLEERRPVGRNHDSNTHSTLPSALYAYGVTDSMSMSELAAALPRSVVGPGAVQGNLPMGDGDDDGFSLIGETDMDTPGENNDGVSVTA</sequence>
<comment type="caution">
    <text evidence="2">The sequence shown here is derived from an EMBL/GenBank/DDBJ whole genome shotgun (WGS) entry which is preliminary data.</text>
</comment>
<reference evidence="2 3" key="1">
    <citation type="submission" date="2019-12" db="EMBL/GenBank/DDBJ databases">
        <title>A genome sequence resource for the geographically widespread anthracnose pathogen Colletotrichum asianum.</title>
        <authorList>
            <person name="Meng Y."/>
        </authorList>
    </citation>
    <scope>NUCLEOTIDE SEQUENCE [LARGE SCALE GENOMIC DNA]</scope>
    <source>
        <strain evidence="2 3">ICMP 18580</strain>
    </source>
</reference>
<name>A0A8H3W5I3_9PEZI</name>
<dbReference type="Proteomes" id="UP000434172">
    <property type="component" value="Unassembled WGS sequence"/>
</dbReference>
<organism evidence="2 3">
    <name type="scientific">Colletotrichum asianum</name>
    <dbReference type="NCBI Taxonomy" id="702518"/>
    <lineage>
        <taxon>Eukaryota</taxon>
        <taxon>Fungi</taxon>
        <taxon>Dikarya</taxon>
        <taxon>Ascomycota</taxon>
        <taxon>Pezizomycotina</taxon>
        <taxon>Sordariomycetes</taxon>
        <taxon>Hypocreomycetidae</taxon>
        <taxon>Glomerellales</taxon>
        <taxon>Glomerellaceae</taxon>
        <taxon>Colletotrichum</taxon>
        <taxon>Colletotrichum gloeosporioides species complex</taxon>
    </lineage>
</organism>
<dbReference type="InterPro" id="IPR027796">
    <property type="entry name" value="OTT_1508_deam-like"/>
</dbReference>
<dbReference type="OrthoDB" id="3251507at2759"/>
<dbReference type="PANTHER" id="PTHR42037">
    <property type="match status" value="1"/>
</dbReference>
<accession>A0A8H3W5I3</accession>
<keyword evidence="3" id="KW-1185">Reference proteome</keyword>
<dbReference type="Pfam" id="PF14441">
    <property type="entry name" value="OTT_1508_deam"/>
    <property type="match status" value="1"/>
</dbReference>
<evidence type="ECO:0000256" key="1">
    <source>
        <dbReference type="SAM" id="MobiDB-lite"/>
    </source>
</evidence>
<feature type="region of interest" description="Disordered" evidence="1">
    <location>
        <begin position="494"/>
        <end position="530"/>
    </location>
</feature>
<gene>
    <name evidence="2" type="ORF">GQ607_014138</name>
</gene>
<evidence type="ECO:0000313" key="2">
    <source>
        <dbReference type="EMBL" id="KAF0318587.1"/>
    </source>
</evidence>